<sequence length="131" mass="14026">MGTAGTTSTLLYNPYDVQFDGYGNMYVVDCSNHRIQRFPSGSNAGVTIAGSSGSAGSSRSQLYNPSKIFVSPNQTMYILDTTNYRVLKWTVGDTLGYVVAGGNGNGGAFTQIGVSYGIFVDAQYNIYISEQ</sequence>
<evidence type="ECO:0000313" key="2">
    <source>
        <dbReference type="Proteomes" id="UP000676336"/>
    </source>
</evidence>
<dbReference type="EMBL" id="CAJOBI010357114">
    <property type="protein sequence ID" value="CAF5224471.1"/>
    <property type="molecule type" value="Genomic_DNA"/>
</dbReference>
<accession>A0A8S3JXF9</accession>
<proteinExistence type="predicted"/>
<reference evidence="1" key="1">
    <citation type="submission" date="2021-02" db="EMBL/GenBank/DDBJ databases">
        <authorList>
            <person name="Nowell W R."/>
        </authorList>
    </citation>
    <scope>NUCLEOTIDE SEQUENCE</scope>
</reference>
<evidence type="ECO:0000313" key="1">
    <source>
        <dbReference type="EMBL" id="CAF5224471.1"/>
    </source>
</evidence>
<feature type="non-terminal residue" evidence="1">
    <location>
        <position position="1"/>
    </location>
</feature>
<gene>
    <name evidence="1" type="ORF">SMN809_LOCUS83813</name>
</gene>
<dbReference type="AlphaFoldDB" id="A0A8S3JXF9"/>
<dbReference type="SUPFAM" id="SSF101898">
    <property type="entry name" value="NHL repeat"/>
    <property type="match status" value="1"/>
</dbReference>
<dbReference type="Gene3D" id="2.120.10.30">
    <property type="entry name" value="TolB, C-terminal domain"/>
    <property type="match status" value="1"/>
</dbReference>
<organism evidence="1 2">
    <name type="scientific">Rotaria magnacalcarata</name>
    <dbReference type="NCBI Taxonomy" id="392030"/>
    <lineage>
        <taxon>Eukaryota</taxon>
        <taxon>Metazoa</taxon>
        <taxon>Spiralia</taxon>
        <taxon>Gnathifera</taxon>
        <taxon>Rotifera</taxon>
        <taxon>Eurotatoria</taxon>
        <taxon>Bdelloidea</taxon>
        <taxon>Philodinida</taxon>
        <taxon>Philodinidae</taxon>
        <taxon>Rotaria</taxon>
    </lineage>
</organism>
<dbReference type="InterPro" id="IPR011042">
    <property type="entry name" value="6-blade_b-propeller_TolB-like"/>
</dbReference>
<dbReference type="Proteomes" id="UP000676336">
    <property type="component" value="Unassembled WGS sequence"/>
</dbReference>
<protein>
    <recommendedName>
        <fullName evidence="3">NHL repeat protein</fullName>
    </recommendedName>
</protein>
<name>A0A8S3JXF9_9BILA</name>
<evidence type="ECO:0008006" key="3">
    <source>
        <dbReference type="Google" id="ProtNLM"/>
    </source>
</evidence>
<comment type="caution">
    <text evidence="1">The sequence shown here is derived from an EMBL/GenBank/DDBJ whole genome shotgun (WGS) entry which is preliminary data.</text>
</comment>